<dbReference type="SUPFAM" id="SSF54001">
    <property type="entry name" value="Cysteine proteinases"/>
    <property type="match status" value="1"/>
</dbReference>
<feature type="signal peptide" evidence="3">
    <location>
        <begin position="1"/>
        <end position="31"/>
    </location>
</feature>
<dbReference type="PANTHER" id="PTHR13412">
    <property type="entry name" value="T-CELL IMMUNOMODULATORY PROTEIN HOMOLOG"/>
    <property type="match status" value="1"/>
</dbReference>
<dbReference type="Gene3D" id="2.40.128.340">
    <property type="match status" value="3"/>
</dbReference>
<dbReference type="SUPFAM" id="SSF69318">
    <property type="entry name" value="Integrin alpha N-terminal domain"/>
    <property type="match status" value="1"/>
</dbReference>
<gene>
    <name evidence="4" type="ORF">D7231_15565</name>
</gene>
<keyword evidence="5" id="KW-1185">Reference proteome</keyword>
<protein>
    <submittedName>
        <fullName evidence="4">VCBS repeat-containing protein</fullName>
    </submittedName>
</protein>
<comment type="caution">
    <text evidence="4">The sequence shown here is derived from an EMBL/GenBank/DDBJ whole genome shotgun (WGS) entry which is preliminary data.</text>
</comment>
<dbReference type="AlphaFoldDB" id="A0A3B0BKW9"/>
<dbReference type="InterPro" id="IPR013783">
    <property type="entry name" value="Ig-like_fold"/>
</dbReference>
<evidence type="ECO:0000256" key="3">
    <source>
        <dbReference type="SAM" id="SignalP"/>
    </source>
</evidence>
<dbReference type="GO" id="GO:0005886">
    <property type="term" value="C:plasma membrane"/>
    <property type="evidence" value="ECO:0007669"/>
    <property type="project" value="TreeGrafter"/>
</dbReference>
<proteinExistence type="predicted"/>
<sequence>MLLKQSARRGASLLLVTAIASAALATGTAQAESRQSDGMPVVSTGTLGHGAAAGSRVTRQQVLDRARDWATNRVPYSENGLSSPYSWYKDEATGGWYRQDCSGYVSMAWMLNQSRTTWSLRDVTTRISTSDLKPGDILNNSQSHVIIFAGWINKSAQTFYYYSESGRRVVTQRYVGNFNDSWLSGHPTDGYRAYRYDNIVDGPVTPEPGAEDTSASPAVAGVTGPADQAILSGQVSLTASVSENVGTPTGVEFYVDGRLMESVASPGTQYSASLDTTELSDGPHTLTVRAKNAAGKDGPMSAPSGFFVANKAVPSTTTGDFDGDGKADIAVLYNNGRSSAGKNMTTLYKFTSNGHGFDAPIKAWDNEASDVGSWNADRSKMTVGDFNGDGKTDVAVLYNDGRDETGDFRTSLYEFISDGKSFKAPAKVWDNNDRTTGSWTWERSKPVAGDFNGDGKADVGILYNEGQGDDNMNHTAFHILYSYDGGIRGPKRVWDNNDRTTGSWNWERSKPVAGDFNGDGKADLGILYDEGKDNTGDFRTAFHIGYGTADAITRPKRVWDNNDRTTGSWTWERSKPVAGDFNGDGKADLGILYDEGRDKTGDFRTAFHIAYGRADGINAPKRAWDNNDTTTGSWNADRSKLVAGDFNGDGKADLGVLYNNGQDKDGKNEVALHTFDGRDDAISRPVRVWDNKNSTSWNWYRSDLG</sequence>
<dbReference type="PANTHER" id="PTHR13412:SF0">
    <property type="entry name" value="T-CELL IMMUNOMODULATORY PROTEIN"/>
    <property type="match status" value="1"/>
</dbReference>
<feature type="region of interest" description="Disordered" evidence="2">
    <location>
        <begin position="29"/>
        <end position="52"/>
    </location>
</feature>
<dbReference type="Pfam" id="PF13517">
    <property type="entry name" value="FG-GAP_3"/>
    <property type="match status" value="1"/>
</dbReference>
<dbReference type="InterPro" id="IPR024881">
    <property type="entry name" value="Tip"/>
</dbReference>
<reference evidence="4 5" key="1">
    <citation type="journal article" date="2015" name="Antonie Van Leeuwenhoek">
        <title>Streptomyces klenkii sp. nov., isolated from deep marine sediment.</title>
        <authorList>
            <person name="Veyisoglu A."/>
            <person name="Sahin N."/>
        </authorList>
    </citation>
    <scope>NUCLEOTIDE SEQUENCE [LARGE SCALE GENOMIC DNA]</scope>
    <source>
        <strain evidence="4 5">KCTC 29202</strain>
    </source>
</reference>
<dbReference type="Proteomes" id="UP000270343">
    <property type="component" value="Unassembled WGS sequence"/>
</dbReference>
<feature type="chain" id="PRO_5017399611" evidence="3">
    <location>
        <begin position="32"/>
        <end position="705"/>
    </location>
</feature>
<dbReference type="Pfam" id="PF01839">
    <property type="entry name" value="FG-GAP"/>
    <property type="match status" value="1"/>
</dbReference>
<organism evidence="4 5">
    <name type="scientific">Streptomyces klenkii</name>
    <dbReference type="NCBI Taxonomy" id="1420899"/>
    <lineage>
        <taxon>Bacteria</taxon>
        <taxon>Bacillati</taxon>
        <taxon>Actinomycetota</taxon>
        <taxon>Actinomycetes</taxon>
        <taxon>Kitasatosporales</taxon>
        <taxon>Streptomycetaceae</taxon>
        <taxon>Streptomyces</taxon>
    </lineage>
</organism>
<evidence type="ECO:0000313" key="4">
    <source>
        <dbReference type="EMBL" id="RKN72868.1"/>
    </source>
</evidence>
<dbReference type="Pfam" id="PF17957">
    <property type="entry name" value="Big_7"/>
    <property type="match status" value="1"/>
</dbReference>
<dbReference type="InterPro" id="IPR013517">
    <property type="entry name" value="FG-GAP"/>
</dbReference>
<dbReference type="EMBL" id="RBAM01000005">
    <property type="protein sequence ID" value="RKN72868.1"/>
    <property type="molecule type" value="Genomic_DNA"/>
</dbReference>
<dbReference type="Gene3D" id="2.60.40.10">
    <property type="entry name" value="Immunoglobulins"/>
    <property type="match status" value="1"/>
</dbReference>
<dbReference type="GO" id="GO:0005975">
    <property type="term" value="P:carbohydrate metabolic process"/>
    <property type="evidence" value="ECO:0007669"/>
    <property type="project" value="UniProtKB-ARBA"/>
</dbReference>
<evidence type="ECO:0000256" key="1">
    <source>
        <dbReference type="ARBA" id="ARBA00022729"/>
    </source>
</evidence>
<accession>A0A3B0BKW9</accession>
<dbReference type="OrthoDB" id="9815928at2"/>
<dbReference type="InterPro" id="IPR038765">
    <property type="entry name" value="Papain-like_cys_pep_sf"/>
</dbReference>
<dbReference type="Gene3D" id="3.90.1720.10">
    <property type="entry name" value="endopeptidase domain like (from Nostoc punctiforme)"/>
    <property type="match status" value="1"/>
</dbReference>
<evidence type="ECO:0000313" key="5">
    <source>
        <dbReference type="Proteomes" id="UP000270343"/>
    </source>
</evidence>
<name>A0A3B0BKW9_9ACTN</name>
<dbReference type="RefSeq" id="WP_120756003.1">
    <property type="nucleotide sequence ID" value="NZ_RBAM01000005.1"/>
</dbReference>
<dbReference type="InterPro" id="IPR028994">
    <property type="entry name" value="Integrin_alpha_N"/>
</dbReference>
<keyword evidence="1 3" id="KW-0732">Signal</keyword>
<evidence type="ECO:0000256" key="2">
    <source>
        <dbReference type="SAM" id="MobiDB-lite"/>
    </source>
</evidence>